<name>A0A0D2LUL7_9CHLO</name>
<evidence type="ECO:0000259" key="1">
    <source>
        <dbReference type="PROSITE" id="PS51059"/>
    </source>
</evidence>
<gene>
    <name evidence="2" type="ORF">MNEG_14671</name>
</gene>
<dbReference type="GO" id="GO:1990404">
    <property type="term" value="F:NAD+-protein mono-ADP-ribosyltransferase activity"/>
    <property type="evidence" value="ECO:0007669"/>
    <property type="project" value="TreeGrafter"/>
</dbReference>
<dbReference type="SUPFAM" id="SSF56399">
    <property type="entry name" value="ADP-ribosylation"/>
    <property type="match status" value="1"/>
</dbReference>
<feature type="domain" description="PARP catalytic" evidence="1">
    <location>
        <begin position="1"/>
        <end position="158"/>
    </location>
</feature>
<dbReference type="InterPro" id="IPR051712">
    <property type="entry name" value="ARTD-AVP"/>
</dbReference>
<dbReference type="Gene3D" id="3.90.228.10">
    <property type="match status" value="1"/>
</dbReference>
<dbReference type="PANTHER" id="PTHR45740">
    <property type="entry name" value="POLY [ADP-RIBOSE] POLYMERASE"/>
    <property type="match status" value="1"/>
</dbReference>
<dbReference type="RefSeq" id="XP_013892311.1">
    <property type="nucleotide sequence ID" value="XM_014036857.1"/>
</dbReference>
<dbReference type="GO" id="GO:0003950">
    <property type="term" value="F:NAD+ poly-ADP-ribosyltransferase activity"/>
    <property type="evidence" value="ECO:0007669"/>
    <property type="project" value="InterPro"/>
</dbReference>
<dbReference type="Proteomes" id="UP000054498">
    <property type="component" value="Unassembled WGS sequence"/>
</dbReference>
<dbReference type="KEGG" id="mng:MNEG_14671"/>
<dbReference type="GO" id="GO:0005634">
    <property type="term" value="C:nucleus"/>
    <property type="evidence" value="ECO:0007669"/>
    <property type="project" value="TreeGrafter"/>
</dbReference>
<proteinExistence type="predicted"/>
<dbReference type="AlphaFoldDB" id="A0A0D2LUL7"/>
<evidence type="ECO:0000313" key="2">
    <source>
        <dbReference type="EMBL" id="KIY93291.1"/>
    </source>
</evidence>
<accession>A0A0D2LUL7</accession>
<organism evidence="2 3">
    <name type="scientific">Monoraphidium neglectum</name>
    <dbReference type="NCBI Taxonomy" id="145388"/>
    <lineage>
        <taxon>Eukaryota</taxon>
        <taxon>Viridiplantae</taxon>
        <taxon>Chlorophyta</taxon>
        <taxon>core chlorophytes</taxon>
        <taxon>Chlorophyceae</taxon>
        <taxon>CS clade</taxon>
        <taxon>Sphaeropleales</taxon>
        <taxon>Selenastraceae</taxon>
        <taxon>Monoraphidium</taxon>
    </lineage>
</organism>
<dbReference type="EMBL" id="KK104890">
    <property type="protein sequence ID" value="KIY93291.1"/>
    <property type="molecule type" value="Genomic_DNA"/>
</dbReference>
<dbReference type="PROSITE" id="PS51059">
    <property type="entry name" value="PARP_CATALYTIC"/>
    <property type="match status" value="1"/>
</dbReference>
<dbReference type="InterPro" id="IPR012317">
    <property type="entry name" value="Poly(ADP-ribose)pol_cat_dom"/>
</dbReference>
<evidence type="ECO:0000313" key="3">
    <source>
        <dbReference type="Proteomes" id="UP000054498"/>
    </source>
</evidence>
<sequence>MGGALGAGVYFAGNATYSHQYSAGQAQNAAAGLRGAAPPPMRGMPTFGSMSMGFAGMPMAFGGVPVPVPGGGGGGVVAGLAAASAPPGHQWAGRYAMLLCSVTLGSIELGRPGMRICNNSFHGVSNGGGGKVGRGFNDIYAVFDNSQAYPGYIVHYDL</sequence>
<dbReference type="PANTHER" id="PTHR45740:SF2">
    <property type="entry name" value="POLY [ADP-RIBOSE] POLYMERASE"/>
    <property type="match status" value="1"/>
</dbReference>
<dbReference type="GeneID" id="25732257"/>
<protein>
    <recommendedName>
        <fullName evidence="1">PARP catalytic domain-containing protein</fullName>
    </recommendedName>
</protein>
<keyword evidence="3" id="KW-1185">Reference proteome</keyword>
<reference evidence="2 3" key="1">
    <citation type="journal article" date="2013" name="BMC Genomics">
        <title>Reconstruction of the lipid metabolism for the microalga Monoraphidium neglectum from its genome sequence reveals characteristics suitable for biofuel production.</title>
        <authorList>
            <person name="Bogen C."/>
            <person name="Al-Dilaimi A."/>
            <person name="Albersmeier A."/>
            <person name="Wichmann J."/>
            <person name="Grundmann M."/>
            <person name="Rupp O."/>
            <person name="Lauersen K.J."/>
            <person name="Blifernez-Klassen O."/>
            <person name="Kalinowski J."/>
            <person name="Goesmann A."/>
            <person name="Mussgnug J.H."/>
            <person name="Kruse O."/>
        </authorList>
    </citation>
    <scope>NUCLEOTIDE SEQUENCE [LARGE SCALE GENOMIC DNA]</scope>
    <source>
        <strain evidence="2 3">SAG 48.87</strain>
    </source>
</reference>